<name>A0A919J4R2_9ACTN</name>
<comment type="similarity">
    <text evidence="1">Belongs to the phD/YefM antitoxin family.</text>
</comment>
<comment type="caution">
    <text evidence="2">The sequence shown here is derived from an EMBL/GenBank/DDBJ whole genome shotgun (WGS) entry which is preliminary data.</text>
</comment>
<evidence type="ECO:0008006" key="4">
    <source>
        <dbReference type="Google" id="ProtNLM"/>
    </source>
</evidence>
<proteinExistence type="inferred from homology"/>
<organism evidence="2 3">
    <name type="scientific">Paractinoplanes ferrugineus</name>
    <dbReference type="NCBI Taxonomy" id="113564"/>
    <lineage>
        <taxon>Bacteria</taxon>
        <taxon>Bacillati</taxon>
        <taxon>Actinomycetota</taxon>
        <taxon>Actinomycetes</taxon>
        <taxon>Micromonosporales</taxon>
        <taxon>Micromonosporaceae</taxon>
        <taxon>Paractinoplanes</taxon>
    </lineage>
</organism>
<evidence type="ECO:0000313" key="3">
    <source>
        <dbReference type="Proteomes" id="UP000598174"/>
    </source>
</evidence>
<dbReference type="SUPFAM" id="SSF143120">
    <property type="entry name" value="YefM-like"/>
    <property type="match status" value="1"/>
</dbReference>
<dbReference type="RefSeq" id="WP_203820042.1">
    <property type="nucleotide sequence ID" value="NZ_BAAABP010000027.1"/>
</dbReference>
<dbReference type="EMBL" id="BOMM01000049">
    <property type="protein sequence ID" value="GIE13619.1"/>
    <property type="molecule type" value="Genomic_DNA"/>
</dbReference>
<evidence type="ECO:0000256" key="1">
    <source>
        <dbReference type="ARBA" id="ARBA00009981"/>
    </source>
</evidence>
<sequence>MTLRADQGNEAARAPDVIVPLAECESTEQTEYLLRSPGNAETLRRSIAELDRGAYGNR</sequence>
<gene>
    <name evidence="2" type="ORF">Afe05nite_54590</name>
</gene>
<dbReference type="AlphaFoldDB" id="A0A919J4R2"/>
<accession>A0A919J4R2</accession>
<dbReference type="Proteomes" id="UP000598174">
    <property type="component" value="Unassembled WGS sequence"/>
</dbReference>
<reference evidence="2" key="1">
    <citation type="submission" date="2021-01" db="EMBL/GenBank/DDBJ databases">
        <title>Whole genome shotgun sequence of Actinoplanes ferrugineus NBRC 15555.</title>
        <authorList>
            <person name="Komaki H."/>
            <person name="Tamura T."/>
        </authorList>
    </citation>
    <scope>NUCLEOTIDE SEQUENCE</scope>
    <source>
        <strain evidence="2">NBRC 15555</strain>
    </source>
</reference>
<evidence type="ECO:0000313" key="2">
    <source>
        <dbReference type="EMBL" id="GIE13619.1"/>
    </source>
</evidence>
<keyword evidence="3" id="KW-1185">Reference proteome</keyword>
<protein>
    <recommendedName>
        <fullName evidence="4">Antitoxin YefM</fullName>
    </recommendedName>
</protein>
<dbReference type="InterPro" id="IPR036165">
    <property type="entry name" value="YefM-like_sf"/>
</dbReference>
<dbReference type="Gene3D" id="6.10.250.330">
    <property type="match status" value="1"/>
</dbReference>